<dbReference type="GO" id="GO:0051213">
    <property type="term" value="F:dioxygenase activity"/>
    <property type="evidence" value="ECO:0007669"/>
    <property type="project" value="UniProtKB-KW"/>
</dbReference>
<proteinExistence type="predicted"/>
<feature type="region of interest" description="Disordered" evidence="4">
    <location>
        <begin position="1"/>
        <end position="131"/>
    </location>
</feature>
<dbReference type="Gene3D" id="2.60.120.620">
    <property type="entry name" value="q2cbj1_9rhob like domain"/>
    <property type="match status" value="1"/>
</dbReference>
<dbReference type="SMART" id="SM00702">
    <property type="entry name" value="P4Hc"/>
    <property type="match status" value="1"/>
</dbReference>
<dbReference type="GO" id="GO:0005506">
    <property type="term" value="F:iron ion binding"/>
    <property type="evidence" value="ECO:0007669"/>
    <property type="project" value="InterPro"/>
</dbReference>
<comment type="caution">
    <text evidence="6">The sequence shown here is derived from an EMBL/GenBank/DDBJ whole genome shotgun (WGS) entry which is preliminary data.</text>
</comment>
<dbReference type="Proteomes" id="UP000654075">
    <property type="component" value="Unassembled WGS sequence"/>
</dbReference>
<gene>
    <name evidence="6" type="ORF">PGLA1383_LOCUS4529</name>
</gene>
<evidence type="ECO:0000313" key="6">
    <source>
        <dbReference type="EMBL" id="CAE8585624.1"/>
    </source>
</evidence>
<accession>A0A813DJ55</accession>
<dbReference type="AlphaFoldDB" id="A0A813DJ55"/>
<feature type="compositionally biased region" description="Low complexity" evidence="4">
    <location>
        <begin position="62"/>
        <end position="85"/>
    </location>
</feature>
<evidence type="ECO:0000256" key="2">
    <source>
        <dbReference type="ARBA" id="ARBA00022964"/>
    </source>
</evidence>
<dbReference type="PANTHER" id="PTHR24330:SF19">
    <property type="entry name" value="MEDIATOR OF RNA POLYMERASE II TRANSCRIPTION SUBUNIT 29"/>
    <property type="match status" value="1"/>
</dbReference>
<dbReference type="GO" id="GO:0016705">
    <property type="term" value="F:oxidoreductase activity, acting on paired donors, with incorporation or reduction of molecular oxygen"/>
    <property type="evidence" value="ECO:0007669"/>
    <property type="project" value="InterPro"/>
</dbReference>
<feature type="domain" description="Prolyl 4-hydroxylase alpha subunit" evidence="5">
    <location>
        <begin position="219"/>
        <end position="405"/>
    </location>
</feature>
<evidence type="ECO:0000259" key="5">
    <source>
        <dbReference type="SMART" id="SM00702"/>
    </source>
</evidence>
<feature type="compositionally biased region" description="Low complexity" evidence="4">
    <location>
        <begin position="110"/>
        <end position="129"/>
    </location>
</feature>
<dbReference type="InterPro" id="IPR052145">
    <property type="entry name" value="Mediator/Homeobox_domain"/>
</dbReference>
<evidence type="ECO:0000256" key="1">
    <source>
        <dbReference type="ARBA" id="ARBA00001961"/>
    </source>
</evidence>
<dbReference type="PANTHER" id="PTHR24330">
    <property type="entry name" value="HOMEOBOX PROTEIN BARH-LIKE"/>
    <property type="match status" value="1"/>
</dbReference>
<protein>
    <recommendedName>
        <fullName evidence="5">Prolyl 4-hydroxylase alpha subunit domain-containing protein</fullName>
    </recommendedName>
</protein>
<name>A0A813DJ55_POLGL</name>
<organism evidence="6 7">
    <name type="scientific">Polarella glacialis</name>
    <name type="common">Dinoflagellate</name>
    <dbReference type="NCBI Taxonomy" id="89957"/>
    <lineage>
        <taxon>Eukaryota</taxon>
        <taxon>Sar</taxon>
        <taxon>Alveolata</taxon>
        <taxon>Dinophyceae</taxon>
        <taxon>Suessiales</taxon>
        <taxon>Suessiaceae</taxon>
        <taxon>Polarella</taxon>
    </lineage>
</organism>
<keyword evidence="3" id="KW-0560">Oxidoreductase</keyword>
<evidence type="ECO:0000256" key="4">
    <source>
        <dbReference type="SAM" id="MobiDB-lite"/>
    </source>
</evidence>
<reference evidence="6" key="1">
    <citation type="submission" date="2021-02" db="EMBL/GenBank/DDBJ databases">
        <authorList>
            <person name="Dougan E. K."/>
            <person name="Rhodes N."/>
            <person name="Thang M."/>
            <person name="Chan C."/>
        </authorList>
    </citation>
    <scope>NUCLEOTIDE SEQUENCE</scope>
</reference>
<comment type="cofactor">
    <cofactor evidence="1">
        <name>L-ascorbate</name>
        <dbReference type="ChEBI" id="CHEBI:38290"/>
    </cofactor>
</comment>
<dbReference type="InterPro" id="IPR006620">
    <property type="entry name" value="Pro_4_hyd_alph"/>
</dbReference>
<evidence type="ECO:0000256" key="3">
    <source>
        <dbReference type="ARBA" id="ARBA00023002"/>
    </source>
</evidence>
<keyword evidence="2" id="KW-0223">Dioxygenase</keyword>
<dbReference type="GO" id="GO:0031418">
    <property type="term" value="F:L-ascorbic acid binding"/>
    <property type="evidence" value="ECO:0007669"/>
    <property type="project" value="InterPro"/>
</dbReference>
<dbReference type="OrthoDB" id="46100at2759"/>
<keyword evidence="7" id="KW-1185">Reference proteome</keyword>
<dbReference type="EMBL" id="CAJNNV010001707">
    <property type="protein sequence ID" value="CAE8585624.1"/>
    <property type="molecule type" value="Genomic_DNA"/>
</dbReference>
<sequence length="416" mass="45915">MTLDLGWQPAVEEHASKPIVGDAPHQKDGALEQHVSSGDGGASLAQEREEEAAEEEERQRQQRQQQPQLQQEQHQQQEQQQQQQAMTNQTAEEVGQDTPEVVAVDAIASPRTATTRPTTTTQTTPTTTTIDHDRSDCCDSRGVGGLIEITRARYGCKRGFRQRVVGESPKLWKLEGAKTCPKDHEGTGWVWVEEEGEVIDDLSFSSPTWQPDNVTTACVSGYVGHVIDGALSNKFLASLDETRLGLPLDFEKKKTAAARRFLHDSEGWVCRELERALAEGLASYSKVAPRVLPWMRFLEYHEVEGALPPHTDALVKCKDTGQYSTHTLIVFASDCPHGGETVMLPTVASGVTANSKACLCQRGTGSECFAVRPVCGRIFCFPHQCLHEGRPTAVVPKILLRAELVWDNQMCSGFNR</sequence>
<evidence type="ECO:0000313" key="7">
    <source>
        <dbReference type="Proteomes" id="UP000654075"/>
    </source>
</evidence>